<comment type="caution">
    <text evidence="2">The sequence shown here is derived from an EMBL/GenBank/DDBJ whole genome shotgun (WGS) entry which is preliminary data.</text>
</comment>
<evidence type="ECO:0000256" key="1">
    <source>
        <dbReference type="SAM" id="Phobius"/>
    </source>
</evidence>
<dbReference type="EMBL" id="JAUSUF010000001">
    <property type="protein sequence ID" value="MDQ0148114.1"/>
    <property type="molecule type" value="Genomic_DNA"/>
</dbReference>
<gene>
    <name evidence="2" type="ORF">J2S18_000031</name>
</gene>
<protein>
    <submittedName>
        <fullName evidence="2">Uncharacterized protein</fullName>
    </submittedName>
</protein>
<evidence type="ECO:0000313" key="2">
    <source>
        <dbReference type="EMBL" id="MDQ0148114.1"/>
    </source>
</evidence>
<reference evidence="2 3" key="1">
    <citation type="submission" date="2023-07" db="EMBL/GenBank/DDBJ databases">
        <title>Genomic Encyclopedia of Type Strains, Phase IV (KMG-IV): sequencing the most valuable type-strain genomes for metagenomic binning, comparative biology and taxonomic classification.</title>
        <authorList>
            <person name="Goeker M."/>
        </authorList>
    </citation>
    <scope>NUCLEOTIDE SEQUENCE [LARGE SCALE GENOMIC DNA]</scope>
    <source>
        <strain evidence="2 3">DSM 20694</strain>
    </source>
</reference>
<dbReference type="Proteomes" id="UP001228504">
    <property type="component" value="Unassembled WGS sequence"/>
</dbReference>
<proteinExistence type="predicted"/>
<keyword evidence="3" id="KW-1185">Reference proteome</keyword>
<organism evidence="2 3">
    <name type="scientific">Eubacterium multiforme</name>
    <dbReference type="NCBI Taxonomy" id="83339"/>
    <lineage>
        <taxon>Bacteria</taxon>
        <taxon>Bacillati</taxon>
        <taxon>Bacillota</taxon>
        <taxon>Clostridia</taxon>
        <taxon>Eubacteriales</taxon>
        <taxon>Eubacteriaceae</taxon>
        <taxon>Eubacterium</taxon>
    </lineage>
</organism>
<dbReference type="RefSeq" id="WP_307481657.1">
    <property type="nucleotide sequence ID" value="NZ_JAUSUF010000001.1"/>
</dbReference>
<feature type="transmembrane region" description="Helical" evidence="1">
    <location>
        <begin position="43"/>
        <end position="65"/>
    </location>
</feature>
<keyword evidence="1" id="KW-1133">Transmembrane helix</keyword>
<keyword evidence="1" id="KW-0472">Membrane</keyword>
<accession>A0ABT9URD3</accession>
<name>A0ABT9URD3_9FIRM</name>
<evidence type="ECO:0000313" key="3">
    <source>
        <dbReference type="Proteomes" id="UP001228504"/>
    </source>
</evidence>
<keyword evidence="1" id="KW-0812">Transmembrane</keyword>
<sequence>MSIWSTTCLVLAMINIAFAFPSITRLLSALHFTNTRLYGMYTIITSLVFALCYGVVYLITAKIYYKIVK</sequence>